<protein>
    <submittedName>
        <fullName evidence="1">Uncharacterized protein</fullName>
    </submittedName>
</protein>
<gene>
    <name evidence="1" type="ORF">SDC9_173046</name>
</gene>
<accession>A0A645GNV0</accession>
<proteinExistence type="predicted"/>
<comment type="caution">
    <text evidence="1">The sequence shown here is derived from an EMBL/GenBank/DDBJ whole genome shotgun (WGS) entry which is preliminary data.</text>
</comment>
<evidence type="ECO:0000313" key="1">
    <source>
        <dbReference type="EMBL" id="MPN25634.1"/>
    </source>
</evidence>
<dbReference type="AlphaFoldDB" id="A0A645GNV0"/>
<name>A0A645GNV0_9ZZZZ</name>
<sequence length="98" mass="11023">MIRNEGRHLEFGKSDIGIQMGDTSNSVLLLFRNLDTPAPIGKPVNRQRRRAVEILDSDVVMSFSNTDSIDALMNCLKVIRRSLRASPTQTCEYGDCHE</sequence>
<organism evidence="1">
    <name type="scientific">bioreactor metagenome</name>
    <dbReference type="NCBI Taxonomy" id="1076179"/>
    <lineage>
        <taxon>unclassified sequences</taxon>
        <taxon>metagenomes</taxon>
        <taxon>ecological metagenomes</taxon>
    </lineage>
</organism>
<reference evidence="1" key="1">
    <citation type="submission" date="2019-08" db="EMBL/GenBank/DDBJ databases">
        <authorList>
            <person name="Kucharzyk K."/>
            <person name="Murdoch R.W."/>
            <person name="Higgins S."/>
            <person name="Loffler F."/>
        </authorList>
    </citation>
    <scope>NUCLEOTIDE SEQUENCE</scope>
</reference>
<dbReference type="EMBL" id="VSSQ01074877">
    <property type="protein sequence ID" value="MPN25634.1"/>
    <property type="molecule type" value="Genomic_DNA"/>
</dbReference>